<proteinExistence type="predicted"/>
<dbReference type="Proteomes" id="UP001500390">
    <property type="component" value="Unassembled WGS sequence"/>
</dbReference>
<reference evidence="3" key="1">
    <citation type="journal article" date="2019" name="Int. J. Syst. Evol. Microbiol.">
        <title>The Global Catalogue of Microorganisms (GCM) 10K type strain sequencing project: providing services to taxonomists for standard genome sequencing and annotation.</title>
        <authorList>
            <consortium name="The Broad Institute Genomics Platform"/>
            <consortium name="The Broad Institute Genome Sequencing Center for Infectious Disease"/>
            <person name="Wu L."/>
            <person name="Ma J."/>
        </authorList>
    </citation>
    <scope>NUCLEOTIDE SEQUENCE [LARGE SCALE GENOMIC DNA]</scope>
    <source>
        <strain evidence="3">JCM 17738</strain>
    </source>
</reference>
<evidence type="ECO:0000313" key="3">
    <source>
        <dbReference type="Proteomes" id="UP001500390"/>
    </source>
</evidence>
<gene>
    <name evidence="2" type="ORF">GCM10023153_13360</name>
</gene>
<organism evidence="2 3">
    <name type="scientific">Ornithinibacter aureus</name>
    <dbReference type="NCBI Taxonomy" id="622664"/>
    <lineage>
        <taxon>Bacteria</taxon>
        <taxon>Bacillati</taxon>
        <taxon>Actinomycetota</taxon>
        <taxon>Actinomycetes</taxon>
        <taxon>Micrococcales</taxon>
        <taxon>Intrasporangiaceae</taxon>
        <taxon>Ornithinibacter</taxon>
    </lineage>
</organism>
<feature type="domain" description="DUF6457" evidence="1">
    <location>
        <begin position="8"/>
        <end position="79"/>
    </location>
</feature>
<evidence type="ECO:0000313" key="2">
    <source>
        <dbReference type="EMBL" id="GAA4393415.1"/>
    </source>
</evidence>
<sequence>MTDLAAAEQQWHAWIVDACTALDVDPDAVDVPGIHALTKDIAHGFARPMAPVGSYILGLAVGARAARGEVVDPAALSEALRSTFPATSRA</sequence>
<evidence type="ECO:0000259" key="1">
    <source>
        <dbReference type="Pfam" id="PF20058"/>
    </source>
</evidence>
<comment type="caution">
    <text evidence="2">The sequence shown here is derived from an EMBL/GenBank/DDBJ whole genome shotgun (WGS) entry which is preliminary data.</text>
</comment>
<accession>A0ABP8JMU7</accession>
<dbReference type="Pfam" id="PF20058">
    <property type="entry name" value="DUF6457"/>
    <property type="match status" value="1"/>
</dbReference>
<dbReference type="EMBL" id="BAABFX010000022">
    <property type="protein sequence ID" value="GAA4393415.1"/>
    <property type="molecule type" value="Genomic_DNA"/>
</dbReference>
<dbReference type="RefSeq" id="WP_211675553.1">
    <property type="nucleotide sequence ID" value="NZ_BAABFX010000022.1"/>
</dbReference>
<keyword evidence="3" id="KW-1185">Reference proteome</keyword>
<name>A0ABP8JMU7_9MICO</name>
<protein>
    <recommendedName>
        <fullName evidence="1">DUF6457 domain-containing protein</fullName>
    </recommendedName>
</protein>
<dbReference type="InterPro" id="IPR045598">
    <property type="entry name" value="DUF6457"/>
</dbReference>